<organism evidence="2 3">
    <name type="scientific">Marinicauda algicola</name>
    <dbReference type="NCBI Taxonomy" id="2029849"/>
    <lineage>
        <taxon>Bacteria</taxon>
        <taxon>Pseudomonadati</taxon>
        <taxon>Pseudomonadota</taxon>
        <taxon>Alphaproteobacteria</taxon>
        <taxon>Maricaulales</taxon>
        <taxon>Maricaulaceae</taxon>
        <taxon>Marinicauda</taxon>
    </lineage>
</organism>
<dbReference type="InterPro" id="IPR029062">
    <property type="entry name" value="Class_I_gatase-like"/>
</dbReference>
<dbReference type="AlphaFoldDB" id="A0A4S2GWY0"/>
<dbReference type="Proteomes" id="UP000308054">
    <property type="component" value="Unassembled WGS sequence"/>
</dbReference>
<comment type="caution">
    <text evidence="2">The sequence shown here is derived from an EMBL/GenBank/DDBJ whole genome shotgun (WGS) entry which is preliminary data.</text>
</comment>
<dbReference type="Gene3D" id="3.40.50.880">
    <property type="match status" value="1"/>
</dbReference>
<keyword evidence="1" id="KW-0472">Membrane</keyword>
<reference evidence="2 3" key="1">
    <citation type="journal article" date="2017" name="Int. J. Syst. Evol. Microbiol.">
        <title>Marinicauda algicola sp. nov., isolated from a marine red alga Rhodosorus marinus.</title>
        <authorList>
            <person name="Jeong S.E."/>
            <person name="Jeon S.H."/>
            <person name="Chun B.H."/>
            <person name="Kim D.W."/>
            <person name="Jeon C.O."/>
        </authorList>
    </citation>
    <scope>NUCLEOTIDE SEQUENCE [LARGE SCALE GENOMIC DNA]</scope>
    <source>
        <strain evidence="2 3">JCM 31718</strain>
    </source>
</reference>
<evidence type="ECO:0000313" key="2">
    <source>
        <dbReference type="EMBL" id="TGY87597.1"/>
    </source>
</evidence>
<feature type="transmembrane region" description="Helical" evidence="1">
    <location>
        <begin position="6"/>
        <end position="32"/>
    </location>
</feature>
<sequence>MEATTLAFAPLVPASLVWGLAALLAAIVAFAALRGLSGWLWRGLAGAALLAALANPSLVREAREPLTDIALVVTDDSRSMEIGGRAEAASAALGAVRAHAEADAGLDLVEIVGGRAEDGTRLVDTIRAGLADIPRNRLAGVIVLSDGRVHDVPADPGSLALPAPLHHFATGDAGAGDRRLVIEEAPRYGLVGDPVTFTLRVEDETAAAGSALVTLRVDGGDPIRARVEIGSPVSVQALVNNRGDNVVEIEVEPGEEELSLLNNRAAVSVTGVRDRLRVLLVTGEPHNGARAWRDLLKSDPSVDLVHFTILRPLDKQDNVPPDELALIAFPVFELFQQRLEEFDLVIFDRYRRRGILSPIYIGNIARYVDTGGALLVTTGPPFAGPASLARSQLASVLPARPDGEIDEGRFVPQVSETGARHPVTAPLDGQEDRWGPWFRRIGAIPIAGETVLESPDGEPLLILSRQGEGRAAILMSDQAWLWERGFEGGGPHDELFRRVAHWLMGEPELDEERLSASVAEGELTAVRATLSGEAPPLEITWPSGGTASVPMAEAAPGRFAASLPVEETGLVRLRSGELTTVVSAGPLNPREYTNLRLDPEGLAPLVEASGGGAFEIGTGTDPALPELRRPRAGSVQAGTGWAGLQRNGAYQVLEARRTPLAPGLLAVALALALMGMAWRREGR</sequence>
<dbReference type="PANTHER" id="PTHR37947">
    <property type="entry name" value="BLL2462 PROTEIN"/>
    <property type="match status" value="1"/>
</dbReference>
<dbReference type="SUPFAM" id="SSF52317">
    <property type="entry name" value="Class I glutamine amidotransferase-like"/>
    <property type="match status" value="1"/>
</dbReference>
<keyword evidence="1" id="KW-1133">Transmembrane helix</keyword>
<evidence type="ECO:0000256" key="1">
    <source>
        <dbReference type="SAM" id="Phobius"/>
    </source>
</evidence>
<dbReference type="RefSeq" id="WP_135997176.1">
    <property type="nucleotide sequence ID" value="NZ_CP071057.1"/>
</dbReference>
<keyword evidence="3" id="KW-1185">Reference proteome</keyword>
<dbReference type="EMBL" id="SRXW01000005">
    <property type="protein sequence ID" value="TGY87597.1"/>
    <property type="molecule type" value="Genomic_DNA"/>
</dbReference>
<dbReference type="OrthoDB" id="9769144at2"/>
<protein>
    <recommendedName>
        <fullName evidence="4">Glutamine amidotransferase domain-containing protein</fullName>
    </recommendedName>
</protein>
<evidence type="ECO:0000313" key="3">
    <source>
        <dbReference type="Proteomes" id="UP000308054"/>
    </source>
</evidence>
<accession>A0A4S2GWY0</accession>
<keyword evidence="1" id="KW-0812">Transmembrane</keyword>
<proteinExistence type="predicted"/>
<gene>
    <name evidence="2" type="ORF">E5163_14265</name>
</gene>
<feature type="transmembrane region" description="Helical" evidence="1">
    <location>
        <begin position="660"/>
        <end position="678"/>
    </location>
</feature>
<evidence type="ECO:0008006" key="4">
    <source>
        <dbReference type="Google" id="ProtNLM"/>
    </source>
</evidence>
<name>A0A4S2GWY0_9PROT</name>
<dbReference type="PANTHER" id="PTHR37947:SF1">
    <property type="entry name" value="BLL2462 PROTEIN"/>
    <property type="match status" value="1"/>
</dbReference>